<evidence type="ECO:0000313" key="12">
    <source>
        <dbReference type="Proteomes" id="UP000308528"/>
    </source>
</evidence>
<comment type="similarity">
    <text evidence="2">Belongs to the MscS (TC 1.A.23) family.</text>
</comment>
<sequence>MGDEVRDLGTIFVESWNSFLEAIPGLILALIIVIIGLFAARSIARFFGSKILGRMEDPLMGRFLVTTLKLLIIIGAILLALRAAGLGGIATALFSALGASAIILGFAFRDIGENFISGIILAFNRPFNVNDTIRVVDHFGKVKSLQFRYTHIKTFDGKDVYIPNSDVLTQPVQNYTADGFIRYDFIVGIAYEDDIQGAKDVIQEVLDTHYRIIHDGDHISFVAEDTLAASTVNLKVYFWLDTKDFRAGALQVRGEVIRDIKNAIDANHYNLPADITEIKLYGSERDIPIRVEFDDTPNSEAENLPRRARPKKNEPPRT</sequence>
<keyword evidence="12" id="KW-1185">Reference proteome</keyword>
<dbReference type="SUPFAM" id="SSF82689">
    <property type="entry name" value="Mechanosensitive channel protein MscS (YggB), C-terminal domain"/>
    <property type="match status" value="1"/>
</dbReference>
<dbReference type="GO" id="GO:0005886">
    <property type="term" value="C:plasma membrane"/>
    <property type="evidence" value="ECO:0007669"/>
    <property type="project" value="UniProtKB-SubCell"/>
</dbReference>
<comment type="subcellular location">
    <subcellularLocation>
        <location evidence="1">Cell membrane</location>
        <topology evidence="1">Multi-pass membrane protein</topology>
    </subcellularLocation>
</comment>
<dbReference type="OrthoDB" id="1522493at2"/>
<keyword evidence="6 8" id="KW-0472">Membrane</keyword>
<gene>
    <name evidence="11" type="ORF">E4021_05535</name>
</gene>
<dbReference type="PANTHER" id="PTHR30221:SF1">
    <property type="entry name" value="SMALL-CONDUCTANCE MECHANOSENSITIVE CHANNEL"/>
    <property type="match status" value="1"/>
</dbReference>
<evidence type="ECO:0000256" key="6">
    <source>
        <dbReference type="ARBA" id="ARBA00023136"/>
    </source>
</evidence>
<dbReference type="SUPFAM" id="SSF82861">
    <property type="entry name" value="Mechanosensitive channel protein MscS (YggB), transmembrane region"/>
    <property type="match status" value="1"/>
</dbReference>
<keyword evidence="3" id="KW-1003">Cell membrane</keyword>
<dbReference type="InterPro" id="IPR023408">
    <property type="entry name" value="MscS_beta-dom_sf"/>
</dbReference>
<dbReference type="Gene3D" id="2.30.30.60">
    <property type="match status" value="1"/>
</dbReference>
<feature type="domain" description="Mechanosensitive ion channel MscS" evidence="9">
    <location>
        <begin position="113"/>
        <end position="176"/>
    </location>
</feature>
<dbReference type="Pfam" id="PF00924">
    <property type="entry name" value="MS_channel_2nd"/>
    <property type="match status" value="1"/>
</dbReference>
<dbReference type="InterPro" id="IPR011066">
    <property type="entry name" value="MscS_channel_C_sf"/>
</dbReference>
<dbReference type="RefSeq" id="WP_136457120.1">
    <property type="nucleotide sequence ID" value="NZ_SRSF01000001.1"/>
</dbReference>
<dbReference type="InterPro" id="IPR010920">
    <property type="entry name" value="LSM_dom_sf"/>
</dbReference>
<evidence type="ECO:0000256" key="8">
    <source>
        <dbReference type="SAM" id="Phobius"/>
    </source>
</evidence>
<dbReference type="EMBL" id="SRSF01000001">
    <property type="protein sequence ID" value="THH42043.1"/>
    <property type="molecule type" value="Genomic_DNA"/>
</dbReference>
<organism evidence="11 12">
    <name type="scientific">Neolewinella litorea</name>
    <dbReference type="NCBI Taxonomy" id="2562452"/>
    <lineage>
        <taxon>Bacteria</taxon>
        <taxon>Pseudomonadati</taxon>
        <taxon>Bacteroidota</taxon>
        <taxon>Saprospiria</taxon>
        <taxon>Saprospirales</taxon>
        <taxon>Lewinellaceae</taxon>
        <taxon>Neolewinella</taxon>
    </lineage>
</organism>
<dbReference type="Proteomes" id="UP000308528">
    <property type="component" value="Unassembled WGS sequence"/>
</dbReference>
<keyword evidence="5 8" id="KW-1133">Transmembrane helix</keyword>
<keyword evidence="4 8" id="KW-0812">Transmembrane</keyword>
<dbReference type="InterPro" id="IPR049278">
    <property type="entry name" value="MS_channel_C"/>
</dbReference>
<dbReference type="AlphaFoldDB" id="A0A4V3XLS6"/>
<name>A0A4V3XLS6_9BACT</name>
<evidence type="ECO:0000256" key="3">
    <source>
        <dbReference type="ARBA" id="ARBA00022475"/>
    </source>
</evidence>
<dbReference type="InterPro" id="IPR008910">
    <property type="entry name" value="MSC_TM_helix"/>
</dbReference>
<evidence type="ECO:0000313" key="11">
    <source>
        <dbReference type="EMBL" id="THH42043.1"/>
    </source>
</evidence>
<dbReference type="Pfam" id="PF21082">
    <property type="entry name" value="MS_channel_3rd"/>
    <property type="match status" value="1"/>
</dbReference>
<feature type="transmembrane region" description="Helical" evidence="8">
    <location>
        <begin position="61"/>
        <end position="81"/>
    </location>
</feature>
<evidence type="ECO:0000256" key="5">
    <source>
        <dbReference type="ARBA" id="ARBA00022989"/>
    </source>
</evidence>
<evidence type="ECO:0000256" key="4">
    <source>
        <dbReference type="ARBA" id="ARBA00022692"/>
    </source>
</evidence>
<dbReference type="PANTHER" id="PTHR30221">
    <property type="entry name" value="SMALL-CONDUCTANCE MECHANOSENSITIVE CHANNEL"/>
    <property type="match status" value="1"/>
</dbReference>
<feature type="domain" description="Mechanosensitive ion channel MscS C-terminal" evidence="10">
    <location>
        <begin position="185"/>
        <end position="268"/>
    </location>
</feature>
<dbReference type="InterPro" id="IPR006685">
    <property type="entry name" value="MscS_channel_2nd"/>
</dbReference>
<dbReference type="Gene3D" id="3.30.70.100">
    <property type="match status" value="1"/>
</dbReference>
<feature type="region of interest" description="Disordered" evidence="7">
    <location>
        <begin position="293"/>
        <end position="318"/>
    </location>
</feature>
<feature type="transmembrane region" description="Helical" evidence="8">
    <location>
        <begin position="87"/>
        <end position="108"/>
    </location>
</feature>
<dbReference type="Pfam" id="PF05552">
    <property type="entry name" value="MS_channel_1st_1"/>
    <property type="match status" value="1"/>
</dbReference>
<feature type="transmembrane region" description="Helical" evidence="8">
    <location>
        <begin position="22"/>
        <end position="40"/>
    </location>
</feature>
<proteinExistence type="inferred from homology"/>
<dbReference type="SUPFAM" id="SSF50182">
    <property type="entry name" value="Sm-like ribonucleoproteins"/>
    <property type="match status" value="1"/>
</dbReference>
<evidence type="ECO:0000256" key="7">
    <source>
        <dbReference type="SAM" id="MobiDB-lite"/>
    </source>
</evidence>
<evidence type="ECO:0000259" key="10">
    <source>
        <dbReference type="Pfam" id="PF21082"/>
    </source>
</evidence>
<accession>A0A4V3XLS6</accession>
<dbReference type="GO" id="GO:0008381">
    <property type="term" value="F:mechanosensitive monoatomic ion channel activity"/>
    <property type="evidence" value="ECO:0007669"/>
    <property type="project" value="InterPro"/>
</dbReference>
<evidence type="ECO:0000259" key="9">
    <source>
        <dbReference type="Pfam" id="PF00924"/>
    </source>
</evidence>
<dbReference type="InterPro" id="IPR011014">
    <property type="entry name" value="MscS_channel_TM-2"/>
</dbReference>
<protein>
    <submittedName>
        <fullName evidence="11">Mechanosensitive ion channel family protein</fullName>
    </submittedName>
</protein>
<reference evidence="11 12" key="1">
    <citation type="submission" date="2019-04" db="EMBL/GenBank/DDBJ databases">
        <title>Lewinella litorea sp. nov., isolated from a marine sand.</title>
        <authorList>
            <person name="Yoon J.-H."/>
        </authorList>
    </citation>
    <scope>NUCLEOTIDE SEQUENCE [LARGE SCALE GENOMIC DNA]</scope>
    <source>
        <strain evidence="11 12">HSMS-39</strain>
    </source>
</reference>
<evidence type="ECO:0000256" key="2">
    <source>
        <dbReference type="ARBA" id="ARBA00008017"/>
    </source>
</evidence>
<dbReference type="Gene3D" id="1.10.287.1260">
    <property type="match status" value="1"/>
</dbReference>
<evidence type="ECO:0000256" key="1">
    <source>
        <dbReference type="ARBA" id="ARBA00004651"/>
    </source>
</evidence>
<dbReference type="InterPro" id="IPR045275">
    <property type="entry name" value="MscS_archaea/bacteria_type"/>
</dbReference>
<comment type="caution">
    <text evidence="11">The sequence shown here is derived from an EMBL/GenBank/DDBJ whole genome shotgun (WGS) entry which is preliminary data.</text>
</comment>